<organism evidence="2 3">
    <name type="scientific">Mycena metata</name>
    <dbReference type="NCBI Taxonomy" id="1033252"/>
    <lineage>
        <taxon>Eukaryota</taxon>
        <taxon>Fungi</taxon>
        <taxon>Dikarya</taxon>
        <taxon>Basidiomycota</taxon>
        <taxon>Agaricomycotina</taxon>
        <taxon>Agaricomycetes</taxon>
        <taxon>Agaricomycetidae</taxon>
        <taxon>Agaricales</taxon>
        <taxon>Marasmiineae</taxon>
        <taxon>Mycenaceae</taxon>
        <taxon>Mycena</taxon>
    </lineage>
</organism>
<name>A0AAD7J2Y6_9AGAR</name>
<keyword evidence="3" id="KW-1185">Reference proteome</keyword>
<proteinExistence type="predicted"/>
<sequence>MPTADLRRRLVELNTEIVEQKRVLAALQSDKAAVEDELNATATFPILTLPVEITTEIFIWCLPTIEELREHHRARRDGEYSVSLQVPLSLASCCRLWRTIALAAPSLWTTFPFSLEHNFDDLGAFDSFTTPKEDLGVFIDRWLARAGALRPLTFVLSIAPYSGDFYNEPNKSIGCVRDALRRYAHRVEHLGLAASVRDASFLLELASVDFPLLRRVVIEDDQKKPYYYIPDSVDNFLRRSPQFRELFLQDAAILSSHSIPLNQLTRFEGGIDDLDLFRMAPNLIEVNCSFRLGEGAMGGSAVTHLSLQSLTLSSPDPVEYKSISFVLGHLTLPALLSLHLPRPEGWINSIPPFLERSRPALRSLSVHFDHDPSHGDYPFDHEPYDYWNTCFSVVRATLENLDINSPTPASLASLLRLGSDDSDHDPLPHLKSLTLTNSPAVNYERLIEFLNRRSNSPALDKLQSFRLVYSPGTLLDGHRFSIDNNVEGRRTVAGHVRELERDGMEIQIESENEIFDFYD</sequence>
<feature type="coiled-coil region" evidence="1">
    <location>
        <begin position="3"/>
        <end position="37"/>
    </location>
</feature>
<accession>A0AAD7J2Y6</accession>
<comment type="caution">
    <text evidence="2">The sequence shown here is derived from an EMBL/GenBank/DDBJ whole genome shotgun (WGS) entry which is preliminary data.</text>
</comment>
<evidence type="ECO:0000313" key="2">
    <source>
        <dbReference type="EMBL" id="KAJ7755919.1"/>
    </source>
</evidence>
<evidence type="ECO:0000313" key="3">
    <source>
        <dbReference type="Proteomes" id="UP001215598"/>
    </source>
</evidence>
<dbReference type="EMBL" id="JARKIB010000048">
    <property type="protein sequence ID" value="KAJ7755919.1"/>
    <property type="molecule type" value="Genomic_DNA"/>
</dbReference>
<dbReference type="AlphaFoldDB" id="A0AAD7J2Y6"/>
<dbReference type="Proteomes" id="UP001215598">
    <property type="component" value="Unassembled WGS sequence"/>
</dbReference>
<evidence type="ECO:0008006" key="4">
    <source>
        <dbReference type="Google" id="ProtNLM"/>
    </source>
</evidence>
<evidence type="ECO:0000256" key="1">
    <source>
        <dbReference type="SAM" id="Coils"/>
    </source>
</evidence>
<reference evidence="2" key="1">
    <citation type="submission" date="2023-03" db="EMBL/GenBank/DDBJ databases">
        <title>Massive genome expansion in bonnet fungi (Mycena s.s.) driven by repeated elements and novel gene families across ecological guilds.</title>
        <authorList>
            <consortium name="Lawrence Berkeley National Laboratory"/>
            <person name="Harder C.B."/>
            <person name="Miyauchi S."/>
            <person name="Viragh M."/>
            <person name="Kuo A."/>
            <person name="Thoen E."/>
            <person name="Andreopoulos B."/>
            <person name="Lu D."/>
            <person name="Skrede I."/>
            <person name="Drula E."/>
            <person name="Henrissat B."/>
            <person name="Morin E."/>
            <person name="Kohler A."/>
            <person name="Barry K."/>
            <person name="LaButti K."/>
            <person name="Morin E."/>
            <person name="Salamov A."/>
            <person name="Lipzen A."/>
            <person name="Mereny Z."/>
            <person name="Hegedus B."/>
            <person name="Baldrian P."/>
            <person name="Stursova M."/>
            <person name="Weitz H."/>
            <person name="Taylor A."/>
            <person name="Grigoriev I.V."/>
            <person name="Nagy L.G."/>
            <person name="Martin F."/>
            <person name="Kauserud H."/>
        </authorList>
    </citation>
    <scope>NUCLEOTIDE SEQUENCE</scope>
    <source>
        <strain evidence="2">CBHHK182m</strain>
    </source>
</reference>
<protein>
    <recommendedName>
        <fullName evidence="4">F-box domain-containing protein</fullName>
    </recommendedName>
</protein>
<keyword evidence="1" id="KW-0175">Coiled coil</keyword>
<gene>
    <name evidence="2" type="ORF">B0H16DRAFT_1886194</name>
</gene>